<reference evidence="5 6" key="1">
    <citation type="submission" date="2022-06" db="EMBL/GenBank/DDBJ databases">
        <title>Actinoplanes abujensis sp. nov., isolated from Nigerian arid soil.</title>
        <authorList>
            <person name="Ding P."/>
        </authorList>
    </citation>
    <scope>NUCLEOTIDE SEQUENCE [LARGE SCALE GENOMIC DNA]</scope>
    <source>
        <strain evidence="6">TRM88002</strain>
    </source>
</reference>
<comment type="caution">
    <text evidence="5">The sequence shown here is derived from an EMBL/GenBank/DDBJ whole genome shotgun (WGS) entry which is preliminary data.</text>
</comment>
<dbReference type="PROSITE" id="PS50043">
    <property type="entry name" value="HTH_LUXR_2"/>
    <property type="match status" value="1"/>
</dbReference>
<dbReference type="PANTHER" id="PTHR44688:SF16">
    <property type="entry name" value="DNA-BINDING TRANSCRIPTIONAL ACTIVATOR DEVR_DOSR"/>
    <property type="match status" value="1"/>
</dbReference>
<dbReference type="Gene3D" id="1.10.10.10">
    <property type="entry name" value="Winged helix-like DNA-binding domain superfamily/Winged helix DNA-binding domain"/>
    <property type="match status" value="1"/>
</dbReference>
<dbReference type="EMBL" id="JAMQOL010000047">
    <property type="protein sequence ID" value="MCM4082283.1"/>
    <property type="molecule type" value="Genomic_DNA"/>
</dbReference>
<evidence type="ECO:0000256" key="3">
    <source>
        <dbReference type="ARBA" id="ARBA00023163"/>
    </source>
</evidence>
<name>A0ABT0Y8A7_9ACTN</name>
<protein>
    <submittedName>
        <fullName evidence="5">LuxR C-terminal-related transcriptional regulator</fullName>
    </submittedName>
</protein>
<keyword evidence="6" id="KW-1185">Reference proteome</keyword>
<evidence type="ECO:0000256" key="2">
    <source>
        <dbReference type="ARBA" id="ARBA00023125"/>
    </source>
</evidence>
<sequence length="165" mass="17922">MDPVATVTESPILLSGLRYARAVLADADAAFESALSAADVSPVEVAHLRLAHGVSLRLRRRPVDSRIPLAEAHRAFTDLGLLPSAARAADHLNATGAAFEPAPSAALDALTTQELQVTRMAAAGLTNRDIAQRLHLSPRTVETHLYRVYTKLRVTNRRQLRRFVS</sequence>
<feature type="domain" description="HTH luxR-type" evidence="4">
    <location>
        <begin position="103"/>
        <end position="165"/>
    </location>
</feature>
<dbReference type="InterPro" id="IPR016032">
    <property type="entry name" value="Sig_transdc_resp-reg_C-effctor"/>
</dbReference>
<organism evidence="5 6">
    <name type="scientific">Paractinoplanes hotanensis</name>
    <dbReference type="NCBI Taxonomy" id="2906497"/>
    <lineage>
        <taxon>Bacteria</taxon>
        <taxon>Bacillati</taxon>
        <taxon>Actinomycetota</taxon>
        <taxon>Actinomycetes</taxon>
        <taxon>Micromonosporales</taxon>
        <taxon>Micromonosporaceae</taxon>
        <taxon>Paractinoplanes</taxon>
    </lineage>
</organism>
<dbReference type="InterPro" id="IPR036388">
    <property type="entry name" value="WH-like_DNA-bd_sf"/>
</dbReference>
<dbReference type="PANTHER" id="PTHR44688">
    <property type="entry name" value="DNA-BINDING TRANSCRIPTIONAL ACTIVATOR DEVR_DOSR"/>
    <property type="match status" value="1"/>
</dbReference>
<evidence type="ECO:0000313" key="6">
    <source>
        <dbReference type="Proteomes" id="UP001523216"/>
    </source>
</evidence>
<dbReference type="SMART" id="SM00421">
    <property type="entry name" value="HTH_LUXR"/>
    <property type="match status" value="1"/>
</dbReference>
<proteinExistence type="predicted"/>
<dbReference type="PRINTS" id="PR00038">
    <property type="entry name" value="HTHLUXR"/>
</dbReference>
<dbReference type="InterPro" id="IPR000792">
    <property type="entry name" value="Tscrpt_reg_LuxR_C"/>
</dbReference>
<keyword evidence="2" id="KW-0238">DNA-binding</keyword>
<dbReference type="Pfam" id="PF00196">
    <property type="entry name" value="GerE"/>
    <property type="match status" value="1"/>
</dbReference>
<dbReference type="Proteomes" id="UP001523216">
    <property type="component" value="Unassembled WGS sequence"/>
</dbReference>
<dbReference type="CDD" id="cd06170">
    <property type="entry name" value="LuxR_C_like"/>
    <property type="match status" value="1"/>
</dbReference>
<evidence type="ECO:0000256" key="1">
    <source>
        <dbReference type="ARBA" id="ARBA00023015"/>
    </source>
</evidence>
<accession>A0ABT0Y8A7</accession>
<keyword evidence="1" id="KW-0805">Transcription regulation</keyword>
<keyword evidence="3" id="KW-0804">Transcription</keyword>
<dbReference type="PROSITE" id="PS00622">
    <property type="entry name" value="HTH_LUXR_1"/>
    <property type="match status" value="1"/>
</dbReference>
<evidence type="ECO:0000259" key="4">
    <source>
        <dbReference type="PROSITE" id="PS50043"/>
    </source>
</evidence>
<evidence type="ECO:0000313" key="5">
    <source>
        <dbReference type="EMBL" id="MCM4082283.1"/>
    </source>
</evidence>
<dbReference type="SUPFAM" id="SSF46894">
    <property type="entry name" value="C-terminal effector domain of the bipartite response regulators"/>
    <property type="match status" value="1"/>
</dbReference>
<dbReference type="RefSeq" id="WP_251802000.1">
    <property type="nucleotide sequence ID" value="NZ_JAMQOL010000047.1"/>
</dbReference>
<gene>
    <name evidence="5" type="ORF">LXN57_32420</name>
</gene>